<dbReference type="Proteomes" id="UP001168540">
    <property type="component" value="Unassembled WGS sequence"/>
</dbReference>
<evidence type="ECO:0000313" key="3">
    <source>
        <dbReference type="Proteomes" id="UP001168540"/>
    </source>
</evidence>
<reference evidence="2" key="1">
    <citation type="submission" date="2023-06" db="EMBL/GenBank/DDBJ databases">
        <authorList>
            <person name="Zhang S."/>
        </authorList>
    </citation>
    <scope>NUCLEOTIDE SEQUENCE</scope>
    <source>
        <strain evidence="2">SG2303</strain>
    </source>
</reference>
<accession>A0ABT7XM08</accession>
<proteinExistence type="predicted"/>
<evidence type="ECO:0000256" key="1">
    <source>
        <dbReference type="SAM" id="SignalP"/>
    </source>
</evidence>
<keyword evidence="1" id="KW-0732">Signal</keyword>
<feature type="chain" id="PRO_5047335030" description="Cellulose biosynthesis protein BcsS" evidence="1">
    <location>
        <begin position="21"/>
        <end position="231"/>
    </location>
</feature>
<evidence type="ECO:0000313" key="2">
    <source>
        <dbReference type="EMBL" id="MDN0074824.1"/>
    </source>
</evidence>
<gene>
    <name evidence="2" type="ORF">QU481_07950</name>
</gene>
<comment type="caution">
    <text evidence="2">The sequence shown here is derived from an EMBL/GenBank/DDBJ whole genome shotgun (WGS) entry which is preliminary data.</text>
</comment>
<protein>
    <recommendedName>
        <fullName evidence="4">Cellulose biosynthesis protein BcsS</fullName>
    </recommendedName>
</protein>
<organism evidence="2 3">
    <name type="scientific">Crenobacter oryzisoli</name>
    <dbReference type="NCBI Taxonomy" id="3056844"/>
    <lineage>
        <taxon>Bacteria</taxon>
        <taxon>Pseudomonadati</taxon>
        <taxon>Pseudomonadota</taxon>
        <taxon>Betaproteobacteria</taxon>
        <taxon>Neisseriales</taxon>
        <taxon>Neisseriaceae</taxon>
        <taxon>Crenobacter</taxon>
    </lineage>
</organism>
<name>A0ABT7XM08_9NEIS</name>
<dbReference type="EMBL" id="JAUEDK010000010">
    <property type="protein sequence ID" value="MDN0074824.1"/>
    <property type="molecule type" value="Genomic_DNA"/>
</dbReference>
<dbReference type="RefSeq" id="WP_289829403.1">
    <property type="nucleotide sequence ID" value="NZ_JAUEDK010000010.1"/>
</dbReference>
<evidence type="ECO:0008006" key="4">
    <source>
        <dbReference type="Google" id="ProtNLM"/>
    </source>
</evidence>
<keyword evidence="3" id="KW-1185">Reference proteome</keyword>
<feature type="signal peptide" evidence="1">
    <location>
        <begin position="1"/>
        <end position="20"/>
    </location>
</feature>
<sequence>MPTRALFVLLALGLSQAALADEPDALSITIGALSRKVPDGITTRLQTMVEAHHDTAYGRGYIDDGEFGWAVPAPGGFAAVGVANERLWGYGGPSSSNMALLRYGFDLPQDGTLSFGLADRIGSHTPGKLAVFGLDQPITTWRNTDWGFSYWGTAADRTRRESLGNASYGGEYRLEQGNWMLTATYPSKASWQLVAGAGTRWEARPDNGHQSGWQTLLGIRWNAQFHAGTGS</sequence>